<evidence type="ECO:0008006" key="3">
    <source>
        <dbReference type="Google" id="ProtNLM"/>
    </source>
</evidence>
<name>A0ABT9BHB6_9BACT</name>
<sequence>MSAPAQYWYFLISGHFDELTGVIGNFYAYGQHCGEALENALQAAAQECGFNSPSASEAARLDTLEDFEEPDDLVALTSNVFRSAENYSYPLDTVEHEFIAPTGIIKSTEDGEFDYELIKNCFMAYKSGETGAYEFELVADKSRLINTFLQAVQFVLNPAQLSVIIRGHWEGQKSELWSKPLTQSDDNNPATFWEEQCSNLLENGFVDCLISWPQHETKLTLDEHKKITFHTLDESVFNDFGQRILALDFEQVTEQYGLDFGYYHWHYRPADSLDAPELRVLLLDAGFRFEKSWEDEPTEELPDSE</sequence>
<gene>
    <name evidence="1" type="ORF">Q5H93_20785</name>
</gene>
<keyword evidence="2" id="KW-1185">Reference proteome</keyword>
<evidence type="ECO:0000313" key="2">
    <source>
        <dbReference type="Proteomes" id="UP001176429"/>
    </source>
</evidence>
<dbReference type="InterPro" id="IPR029021">
    <property type="entry name" value="Prot-tyrosine_phosphatase-like"/>
</dbReference>
<dbReference type="EMBL" id="JAUQSY010000017">
    <property type="protein sequence ID" value="MDO7877195.1"/>
    <property type="molecule type" value="Genomic_DNA"/>
</dbReference>
<reference evidence="1" key="1">
    <citation type="submission" date="2023-07" db="EMBL/GenBank/DDBJ databases">
        <authorList>
            <person name="Kim M.K."/>
        </authorList>
    </citation>
    <scope>NUCLEOTIDE SEQUENCE</scope>
    <source>
        <strain evidence="1">ASUV-10-1</strain>
    </source>
</reference>
<dbReference type="SUPFAM" id="SSF52799">
    <property type="entry name" value="(Phosphotyrosine protein) phosphatases II"/>
    <property type="match status" value="1"/>
</dbReference>
<comment type="caution">
    <text evidence="1">The sequence shown here is derived from an EMBL/GenBank/DDBJ whole genome shotgun (WGS) entry which is preliminary data.</text>
</comment>
<accession>A0ABT9BHB6</accession>
<proteinExistence type="predicted"/>
<protein>
    <recommendedName>
        <fullName evidence="3">DUF695 domain-containing protein</fullName>
    </recommendedName>
</protein>
<dbReference type="Proteomes" id="UP001176429">
    <property type="component" value="Unassembled WGS sequence"/>
</dbReference>
<evidence type="ECO:0000313" key="1">
    <source>
        <dbReference type="EMBL" id="MDO7877195.1"/>
    </source>
</evidence>
<dbReference type="RefSeq" id="WP_305008622.1">
    <property type="nucleotide sequence ID" value="NZ_JAUQSY010000017.1"/>
</dbReference>
<organism evidence="1 2">
    <name type="scientific">Hymenobacter aranciens</name>
    <dbReference type="NCBI Taxonomy" id="3063996"/>
    <lineage>
        <taxon>Bacteria</taxon>
        <taxon>Pseudomonadati</taxon>
        <taxon>Bacteroidota</taxon>
        <taxon>Cytophagia</taxon>
        <taxon>Cytophagales</taxon>
        <taxon>Hymenobacteraceae</taxon>
        <taxon>Hymenobacter</taxon>
    </lineage>
</organism>